<reference evidence="1 2" key="1">
    <citation type="submission" date="2024-01" db="EMBL/GenBank/DDBJ databases">
        <title>Hyphobacterium bacterium isolated from marine sediment.</title>
        <authorList>
            <person name="Zhao S."/>
        </authorList>
    </citation>
    <scope>NUCLEOTIDE SEQUENCE [LARGE SCALE GENOMIC DNA]</scope>
    <source>
        <strain evidence="2">HN65</strain>
    </source>
</reference>
<protein>
    <recommendedName>
        <fullName evidence="3">STAS/SEC14 domain-containing protein</fullName>
    </recommendedName>
</protein>
<evidence type="ECO:0000313" key="1">
    <source>
        <dbReference type="EMBL" id="MEE2526129.1"/>
    </source>
</evidence>
<keyword evidence="2" id="KW-1185">Reference proteome</keyword>
<evidence type="ECO:0000313" key="2">
    <source>
        <dbReference type="Proteomes" id="UP001354971"/>
    </source>
</evidence>
<organism evidence="1 2">
    <name type="scientific">Hyphobacterium lacteum</name>
    <dbReference type="NCBI Taxonomy" id="3116575"/>
    <lineage>
        <taxon>Bacteria</taxon>
        <taxon>Pseudomonadati</taxon>
        <taxon>Pseudomonadota</taxon>
        <taxon>Alphaproteobacteria</taxon>
        <taxon>Maricaulales</taxon>
        <taxon>Maricaulaceae</taxon>
        <taxon>Hyphobacterium</taxon>
    </lineage>
</organism>
<accession>A0ABU7LQE1</accession>
<dbReference type="Proteomes" id="UP001354971">
    <property type="component" value="Unassembled WGS sequence"/>
</dbReference>
<evidence type="ECO:0008006" key="3">
    <source>
        <dbReference type="Google" id="ProtNLM"/>
    </source>
</evidence>
<name>A0ABU7LQE1_9PROT</name>
<proteinExistence type="predicted"/>
<dbReference type="EMBL" id="JAZDRP010000003">
    <property type="protein sequence ID" value="MEE2526129.1"/>
    <property type="molecule type" value="Genomic_DNA"/>
</dbReference>
<comment type="caution">
    <text evidence="1">The sequence shown here is derived from an EMBL/GenBank/DDBJ whole genome shotgun (WGS) entry which is preliminary data.</text>
</comment>
<dbReference type="RefSeq" id="WP_330198788.1">
    <property type="nucleotide sequence ID" value="NZ_JAZDRP010000003.1"/>
</dbReference>
<sequence length="145" mass="16950">MTYEIIFPLRGNIVEVQLSGKLTFEMFRDLHAELYFGGQWRTGMNLLAIIEADADPLGIDAHALRTSFREEIERLAEIRGPEFKVAWVVENPTYEPLLQQWKSMPFIVGRYDIEVFRDREQGRAWLEEFSALWPEFELNPGNRSA</sequence>
<gene>
    <name evidence="1" type="ORF">V0U79_07100</name>
</gene>